<feature type="chain" id="PRO_5047383328" evidence="2">
    <location>
        <begin position="19"/>
        <end position="336"/>
    </location>
</feature>
<dbReference type="SUPFAM" id="SSF50494">
    <property type="entry name" value="Trypsin-like serine proteases"/>
    <property type="match status" value="1"/>
</dbReference>
<dbReference type="InterPro" id="IPR001940">
    <property type="entry name" value="Peptidase_S1C"/>
</dbReference>
<dbReference type="Pfam" id="PF13365">
    <property type="entry name" value="Trypsin_2"/>
    <property type="match status" value="1"/>
</dbReference>
<evidence type="ECO:0000313" key="3">
    <source>
        <dbReference type="EMBL" id="MFD0929915.1"/>
    </source>
</evidence>
<evidence type="ECO:0000256" key="2">
    <source>
        <dbReference type="SAM" id="SignalP"/>
    </source>
</evidence>
<sequence>MKFLLIAILALGTPAAQAYNQQALMEAYFGVVMIRGYNQEGGMAYGSGVVVSDNSVVTNCHVLRATKQPWVSRGEDSYPITSVRADAWHDLCLVTTSHMPFKPVPRGNSLALSRGQEITAIGHSNGVPAPITSIGEIQGLYPTPAGNMIRSSAKFLMGASGSGLFDMDGKLVGINTFKTAGNGGSIHFALPVEWLETLEKMPASNIFPVSGKALWEEDEDKKPYYMRAAVPESRQDWPALAQVSQLWTQQETSSPDAWFSLGLAEMSLKHFDVAASAFSQAVKLDKQFVEAWFRRGEMAQKLGDQHTVHEIEGQLQQIDPTLVPVYQAYLGCGKQC</sequence>
<dbReference type="Gene3D" id="1.25.40.10">
    <property type="entry name" value="Tetratricopeptide repeat domain"/>
    <property type="match status" value="1"/>
</dbReference>
<dbReference type="InterPro" id="IPR043504">
    <property type="entry name" value="Peptidase_S1_PA_chymotrypsin"/>
</dbReference>
<protein>
    <submittedName>
        <fullName evidence="3">Trypsin-like peptidase domain-containing protein</fullName>
    </submittedName>
</protein>
<gene>
    <name evidence="3" type="ORF">ACFQ1T_09005</name>
</gene>
<name>A0ABW3GLB2_9PROT</name>
<accession>A0ABW3GLB2</accession>
<dbReference type="PANTHER" id="PTHR43019">
    <property type="entry name" value="SERINE ENDOPROTEASE DEGS"/>
    <property type="match status" value="1"/>
</dbReference>
<dbReference type="PROSITE" id="PS50005">
    <property type="entry name" value="TPR"/>
    <property type="match status" value="1"/>
</dbReference>
<proteinExistence type="predicted"/>
<dbReference type="PANTHER" id="PTHR43019:SF23">
    <property type="entry name" value="PROTEASE DO-LIKE 5, CHLOROPLASTIC"/>
    <property type="match status" value="1"/>
</dbReference>
<reference evidence="4" key="1">
    <citation type="journal article" date="2019" name="Int. J. Syst. Evol. Microbiol.">
        <title>The Global Catalogue of Microorganisms (GCM) 10K type strain sequencing project: providing services to taxonomists for standard genome sequencing and annotation.</title>
        <authorList>
            <consortium name="The Broad Institute Genomics Platform"/>
            <consortium name="The Broad Institute Genome Sequencing Center for Infectious Disease"/>
            <person name="Wu L."/>
            <person name="Ma J."/>
        </authorList>
    </citation>
    <scope>NUCLEOTIDE SEQUENCE [LARGE SCALE GENOMIC DNA]</scope>
    <source>
        <strain evidence="4">CCUG 59685</strain>
    </source>
</reference>
<dbReference type="InterPro" id="IPR019734">
    <property type="entry name" value="TPR_rpt"/>
</dbReference>
<feature type="signal peptide" evidence="2">
    <location>
        <begin position="1"/>
        <end position="18"/>
    </location>
</feature>
<dbReference type="PRINTS" id="PR00834">
    <property type="entry name" value="PROTEASES2C"/>
</dbReference>
<keyword evidence="1" id="KW-0802">TPR repeat</keyword>
<dbReference type="EMBL" id="JBHTJW010000002">
    <property type="protein sequence ID" value="MFD0929915.1"/>
    <property type="molecule type" value="Genomic_DNA"/>
</dbReference>
<feature type="repeat" description="TPR" evidence="1">
    <location>
        <begin position="255"/>
        <end position="288"/>
    </location>
</feature>
<keyword evidence="2" id="KW-0732">Signal</keyword>
<dbReference type="InterPro" id="IPR011990">
    <property type="entry name" value="TPR-like_helical_dom_sf"/>
</dbReference>
<keyword evidence="4" id="KW-1185">Reference proteome</keyword>
<organism evidence="3 4">
    <name type="scientific">Methylophilus glucosoxydans</name>
    <dbReference type="NCBI Taxonomy" id="752553"/>
    <lineage>
        <taxon>Bacteria</taxon>
        <taxon>Pseudomonadati</taxon>
        <taxon>Pseudomonadota</taxon>
        <taxon>Betaproteobacteria</taxon>
        <taxon>Nitrosomonadales</taxon>
        <taxon>Methylophilaceae</taxon>
        <taxon>Methylophilus</taxon>
    </lineage>
</organism>
<dbReference type="SUPFAM" id="SSF48452">
    <property type="entry name" value="TPR-like"/>
    <property type="match status" value="1"/>
</dbReference>
<evidence type="ECO:0000256" key="1">
    <source>
        <dbReference type="PROSITE-ProRule" id="PRU00339"/>
    </source>
</evidence>
<dbReference type="RefSeq" id="WP_379075835.1">
    <property type="nucleotide sequence ID" value="NZ_JBHTJW010000002.1"/>
</dbReference>
<dbReference type="Proteomes" id="UP001597106">
    <property type="component" value="Unassembled WGS sequence"/>
</dbReference>
<comment type="caution">
    <text evidence="3">The sequence shown here is derived from an EMBL/GenBank/DDBJ whole genome shotgun (WGS) entry which is preliminary data.</text>
</comment>
<dbReference type="Gene3D" id="2.40.10.10">
    <property type="entry name" value="Trypsin-like serine proteases"/>
    <property type="match status" value="2"/>
</dbReference>
<evidence type="ECO:0000313" key="4">
    <source>
        <dbReference type="Proteomes" id="UP001597106"/>
    </source>
</evidence>
<dbReference type="InterPro" id="IPR009003">
    <property type="entry name" value="Peptidase_S1_PA"/>
</dbReference>